<dbReference type="InterPro" id="IPR050624">
    <property type="entry name" value="HTH-type_Tx_Regulator"/>
</dbReference>
<dbReference type="PROSITE" id="PS50977">
    <property type="entry name" value="HTH_TETR_2"/>
    <property type="match status" value="1"/>
</dbReference>
<feature type="DNA-binding region" description="H-T-H motif" evidence="2">
    <location>
        <begin position="28"/>
        <end position="47"/>
    </location>
</feature>
<dbReference type="InterPro" id="IPR009057">
    <property type="entry name" value="Homeodomain-like_sf"/>
</dbReference>
<evidence type="ECO:0000313" key="5">
    <source>
        <dbReference type="Proteomes" id="UP000315343"/>
    </source>
</evidence>
<protein>
    <submittedName>
        <fullName evidence="4">TetR family transcriptional regulator</fullName>
    </submittedName>
</protein>
<dbReference type="Pfam" id="PF14278">
    <property type="entry name" value="TetR_C_8"/>
    <property type="match status" value="1"/>
</dbReference>
<dbReference type="Proteomes" id="UP000315343">
    <property type="component" value="Unassembled WGS sequence"/>
</dbReference>
<dbReference type="InterPro" id="IPR001647">
    <property type="entry name" value="HTH_TetR"/>
</dbReference>
<dbReference type="SUPFAM" id="SSF46689">
    <property type="entry name" value="Homeodomain-like"/>
    <property type="match status" value="1"/>
</dbReference>
<gene>
    <name evidence="4" type="ORF">LY60_00099</name>
</gene>
<dbReference type="OrthoDB" id="9810250at2"/>
<proteinExistence type="predicted"/>
<keyword evidence="1 2" id="KW-0238">DNA-binding</keyword>
<keyword evidence="5" id="KW-1185">Reference proteome</keyword>
<accession>A0A562JJS4</accession>
<organism evidence="4 5">
    <name type="scientific">Sedimentibacter saalensis</name>
    <dbReference type="NCBI Taxonomy" id="130788"/>
    <lineage>
        <taxon>Bacteria</taxon>
        <taxon>Bacillati</taxon>
        <taxon>Bacillota</taxon>
        <taxon>Tissierellia</taxon>
        <taxon>Sedimentibacter</taxon>
    </lineage>
</organism>
<evidence type="ECO:0000313" key="4">
    <source>
        <dbReference type="EMBL" id="TWH83492.1"/>
    </source>
</evidence>
<dbReference type="EMBL" id="VLKH01000001">
    <property type="protein sequence ID" value="TWH83492.1"/>
    <property type="molecule type" value="Genomic_DNA"/>
</dbReference>
<evidence type="ECO:0000259" key="3">
    <source>
        <dbReference type="PROSITE" id="PS50977"/>
    </source>
</evidence>
<dbReference type="Gene3D" id="1.10.357.10">
    <property type="entry name" value="Tetracycline Repressor, domain 2"/>
    <property type="match status" value="1"/>
</dbReference>
<feature type="domain" description="HTH tetR-type" evidence="3">
    <location>
        <begin position="5"/>
        <end position="65"/>
    </location>
</feature>
<dbReference type="GO" id="GO:0003677">
    <property type="term" value="F:DNA binding"/>
    <property type="evidence" value="ECO:0007669"/>
    <property type="project" value="UniProtKB-UniRule"/>
</dbReference>
<comment type="caution">
    <text evidence="4">The sequence shown here is derived from an EMBL/GenBank/DDBJ whole genome shotgun (WGS) entry which is preliminary data.</text>
</comment>
<reference evidence="4 5" key="1">
    <citation type="submission" date="2019-07" db="EMBL/GenBank/DDBJ databases">
        <title>Genomic Encyclopedia of Type Strains, Phase I: the one thousand microbial genomes (KMG-I) project.</title>
        <authorList>
            <person name="Kyrpides N."/>
        </authorList>
    </citation>
    <scope>NUCLEOTIDE SEQUENCE [LARGE SCALE GENOMIC DNA]</scope>
    <source>
        <strain evidence="4 5">DSM 13558</strain>
    </source>
</reference>
<sequence>MSDSQITKRALAESMKNLMEERPMKKINIGDIVEGCNMNRQSFYYHFKDKYDLVNWIYYTEFIVTIKDVPLHSWEIVEKICEFFYENKAFYKNAFQVTGQNSFSEYFIEVLHPILTVQLNNVFKNNKNVDFYATFYADAIRVSISRWLTEGAAIPPEKFVELIKTAIEGVAAYIND</sequence>
<dbReference type="InterPro" id="IPR039532">
    <property type="entry name" value="TetR_C_Firmicutes"/>
</dbReference>
<dbReference type="PANTHER" id="PTHR43479:SF7">
    <property type="entry name" value="TETR-FAMILY TRANSCRIPTIONAL REGULATOR"/>
    <property type="match status" value="1"/>
</dbReference>
<name>A0A562JJS4_9FIRM</name>
<dbReference type="RefSeq" id="WP_145078482.1">
    <property type="nucleotide sequence ID" value="NZ_DAMBUX010000007.1"/>
</dbReference>
<dbReference type="PANTHER" id="PTHR43479">
    <property type="entry name" value="ACREF/ENVCD OPERON REPRESSOR-RELATED"/>
    <property type="match status" value="1"/>
</dbReference>
<evidence type="ECO:0000256" key="2">
    <source>
        <dbReference type="PROSITE-ProRule" id="PRU00335"/>
    </source>
</evidence>
<evidence type="ECO:0000256" key="1">
    <source>
        <dbReference type="ARBA" id="ARBA00023125"/>
    </source>
</evidence>
<dbReference type="AlphaFoldDB" id="A0A562JJS4"/>
<dbReference type="Pfam" id="PF00440">
    <property type="entry name" value="TetR_N"/>
    <property type="match status" value="1"/>
</dbReference>